<dbReference type="InterPro" id="IPR011256">
    <property type="entry name" value="Reg_factor_effector_dom_sf"/>
</dbReference>
<dbReference type="AlphaFoldDB" id="A0A1X7MYZ0"/>
<proteinExistence type="predicted"/>
<protein>
    <submittedName>
        <fullName evidence="1">SOUL heme-binding protein</fullName>
    </submittedName>
</protein>
<dbReference type="RefSeq" id="WP_085559261.1">
    <property type="nucleotide sequence ID" value="NZ_FOAH01000001.1"/>
</dbReference>
<dbReference type="PANTHER" id="PTHR11220">
    <property type="entry name" value="HEME-BINDING PROTEIN-RELATED"/>
    <property type="match status" value="1"/>
</dbReference>
<dbReference type="STRING" id="1073423.SAMN04488700_1066"/>
<dbReference type="PANTHER" id="PTHR11220:SF1">
    <property type="entry name" value="HEME-BINDING PROTEIN 2"/>
    <property type="match status" value="1"/>
</dbReference>
<accession>A0A1X7MYZ0</accession>
<organism evidence="1 2">
    <name type="scientific">Carnobacterium iners</name>
    <dbReference type="NCBI Taxonomy" id="1073423"/>
    <lineage>
        <taxon>Bacteria</taxon>
        <taxon>Bacillati</taxon>
        <taxon>Bacillota</taxon>
        <taxon>Bacilli</taxon>
        <taxon>Lactobacillales</taxon>
        <taxon>Carnobacteriaceae</taxon>
        <taxon>Carnobacterium</taxon>
    </lineage>
</organism>
<dbReference type="Pfam" id="PF04832">
    <property type="entry name" value="SOUL"/>
    <property type="match status" value="1"/>
</dbReference>
<dbReference type="InterPro" id="IPR006917">
    <property type="entry name" value="SOUL_heme-bd"/>
</dbReference>
<name>A0A1X7MYZ0_9LACT</name>
<dbReference type="SUPFAM" id="SSF55136">
    <property type="entry name" value="Probable bacterial effector-binding domain"/>
    <property type="match status" value="1"/>
</dbReference>
<dbReference type="Proteomes" id="UP000193435">
    <property type="component" value="Unassembled WGS sequence"/>
</dbReference>
<gene>
    <name evidence="1" type="ORF">SAMN04488700_1066</name>
</gene>
<keyword evidence="2" id="KW-1185">Reference proteome</keyword>
<evidence type="ECO:0000313" key="1">
    <source>
        <dbReference type="EMBL" id="SMH29512.1"/>
    </source>
</evidence>
<dbReference type="OrthoDB" id="2156220at2"/>
<evidence type="ECO:0000313" key="2">
    <source>
        <dbReference type="Proteomes" id="UP000193435"/>
    </source>
</evidence>
<reference evidence="1 2" key="1">
    <citation type="submission" date="2017-04" db="EMBL/GenBank/DDBJ databases">
        <authorList>
            <person name="Afonso C.L."/>
            <person name="Miller P.J."/>
            <person name="Scott M.A."/>
            <person name="Spackman E."/>
            <person name="Goraichik I."/>
            <person name="Dimitrov K.M."/>
            <person name="Suarez D.L."/>
            <person name="Swayne D.E."/>
        </authorList>
    </citation>
    <scope>NUCLEOTIDE SEQUENCE [LARGE SCALE GENOMIC DNA]</scope>
    <source>
        <strain evidence="1 2">LMG26642</strain>
    </source>
</reference>
<dbReference type="Gene3D" id="3.20.80.10">
    <property type="entry name" value="Regulatory factor, effector binding domain"/>
    <property type="match status" value="1"/>
</dbReference>
<dbReference type="EMBL" id="FXBJ01000002">
    <property type="protein sequence ID" value="SMH29512.1"/>
    <property type="molecule type" value="Genomic_DNA"/>
</dbReference>
<sequence length="170" mass="20005">MSKYETPDYDIVMREEEFEIRKYVDFFIVEYENKNDPEIKNGFGSLFKYISNDNEDNEKISMTVPVIREETGENKKMAFVVPGKYSDKIPKPNNSYLKTKKFEEGLFGSLRYPGFSNTAKELKMKNKLDQWLLEKGYRKQSNFMVASYNAPLVPPMLRRNEILVRILAVK</sequence>